<reference evidence="2 3" key="1">
    <citation type="submission" date="2019-05" db="EMBL/GenBank/DDBJ databases">
        <title>Verrucobacter flavum gen. nov., sp. nov. a new member of the family Verrucomicrobiaceae.</title>
        <authorList>
            <person name="Szuroczki S."/>
            <person name="Abbaszade G."/>
            <person name="Szabo A."/>
            <person name="Felfoldi T."/>
            <person name="Schumann P."/>
            <person name="Boka K."/>
            <person name="Keki Z."/>
            <person name="Toumi M."/>
            <person name="Toth E."/>
        </authorList>
    </citation>
    <scope>NUCLEOTIDE SEQUENCE [LARGE SCALE GENOMIC DNA]</scope>
    <source>
        <strain evidence="2 3">MG-N-17</strain>
    </source>
</reference>
<feature type="chain" id="PRO_5024415995" evidence="1">
    <location>
        <begin position="23"/>
        <end position="277"/>
    </location>
</feature>
<accession>A0A5R8K7A4</accession>
<keyword evidence="3" id="KW-1185">Reference proteome</keyword>
<sequence>MNPVHLLPAALISLILLSSAQAATVAHWRFEGDSSTWLLDSSGNGNHLTNGGNGTSYVLPTSGAGSAFSDPIPQTGTPNLRALSFIGGGTGLLRAPDSPAWTTPTFTIEAQINLNAVGALQSIAGHFSGASDPLTRALLFHVNSSNNLSVIINNNTFSSTLNLSAGTDYFVALAVDLTAPESQRLTFYLQDLTNGGTLQQSVRSANVTSVNNTTADFSIGSTGNPSSPFNGLIDEVRFSNSTLTANQLLIAPEPSRSLFLCLGLGLVFTHRRRNSLK</sequence>
<dbReference type="EMBL" id="VAUV01000029">
    <property type="protein sequence ID" value="TLD68248.1"/>
    <property type="molecule type" value="Genomic_DNA"/>
</dbReference>
<evidence type="ECO:0000256" key="1">
    <source>
        <dbReference type="SAM" id="SignalP"/>
    </source>
</evidence>
<dbReference type="Pfam" id="PF13385">
    <property type="entry name" value="Laminin_G_3"/>
    <property type="match status" value="1"/>
</dbReference>
<dbReference type="RefSeq" id="WP_138088822.1">
    <property type="nucleotide sequence ID" value="NZ_VAUV01000029.1"/>
</dbReference>
<evidence type="ECO:0000313" key="3">
    <source>
        <dbReference type="Proteomes" id="UP000306196"/>
    </source>
</evidence>
<gene>
    <name evidence="2" type="ORF">FEM03_23615</name>
</gene>
<dbReference type="InterPro" id="IPR013320">
    <property type="entry name" value="ConA-like_dom_sf"/>
</dbReference>
<organism evidence="2 3">
    <name type="scientific">Phragmitibacter flavus</name>
    <dbReference type="NCBI Taxonomy" id="2576071"/>
    <lineage>
        <taxon>Bacteria</taxon>
        <taxon>Pseudomonadati</taxon>
        <taxon>Verrucomicrobiota</taxon>
        <taxon>Verrucomicrobiia</taxon>
        <taxon>Verrucomicrobiales</taxon>
        <taxon>Verrucomicrobiaceae</taxon>
        <taxon>Phragmitibacter</taxon>
    </lineage>
</organism>
<protein>
    <submittedName>
        <fullName evidence="2">LamG domain-containing protein</fullName>
    </submittedName>
</protein>
<dbReference type="OrthoDB" id="9801383at2"/>
<evidence type="ECO:0000313" key="2">
    <source>
        <dbReference type="EMBL" id="TLD68248.1"/>
    </source>
</evidence>
<dbReference type="SUPFAM" id="SSF49899">
    <property type="entry name" value="Concanavalin A-like lectins/glucanases"/>
    <property type="match status" value="1"/>
</dbReference>
<dbReference type="AlphaFoldDB" id="A0A5R8K7A4"/>
<comment type="caution">
    <text evidence="2">The sequence shown here is derived from an EMBL/GenBank/DDBJ whole genome shotgun (WGS) entry which is preliminary data.</text>
</comment>
<dbReference type="Proteomes" id="UP000306196">
    <property type="component" value="Unassembled WGS sequence"/>
</dbReference>
<name>A0A5R8K7A4_9BACT</name>
<feature type="signal peptide" evidence="1">
    <location>
        <begin position="1"/>
        <end position="22"/>
    </location>
</feature>
<proteinExistence type="predicted"/>
<dbReference type="Gene3D" id="2.60.120.200">
    <property type="match status" value="1"/>
</dbReference>
<keyword evidence="1" id="KW-0732">Signal</keyword>